<dbReference type="SUPFAM" id="SSF53756">
    <property type="entry name" value="UDP-Glycosyltransferase/glycogen phosphorylase"/>
    <property type="match status" value="1"/>
</dbReference>
<dbReference type="CDD" id="cd03801">
    <property type="entry name" value="GT4_PimA-like"/>
    <property type="match status" value="1"/>
</dbReference>
<dbReference type="OrthoDB" id="9790710at2"/>
<feature type="domain" description="Glycosyltransferase subfamily 4-like N-terminal" evidence="2">
    <location>
        <begin position="58"/>
        <end position="168"/>
    </location>
</feature>
<feature type="domain" description="Glycosyl transferase family 1" evidence="1">
    <location>
        <begin position="180"/>
        <end position="344"/>
    </location>
</feature>
<organism evidence="3 4">
    <name type="scientific">Desulfobacula toluolica (strain DSM 7467 / Tol2)</name>
    <dbReference type="NCBI Taxonomy" id="651182"/>
    <lineage>
        <taxon>Bacteria</taxon>
        <taxon>Pseudomonadati</taxon>
        <taxon>Thermodesulfobacteriota</taxon>
        <taxon>Desulfobacteria</taxon>
        <taxon>Desulfobacterales</taxon>
        <taxon>Desulfobacteraceae</taxon>
        <taxon>Desulfobacula</taxon>
    </lineage>
</organism>
<dbReference type="InterPro" id="IPR028098">
    <property type="entry name" value="Glyco_trans_4-like_N"/>
</dbReference>
<dbReference type="Proteomes" id="UP000007347">
    <property type="component" value="Chromosome"/>
</dbReference>
<evidence type="ECO:0000259" key="1">
    <source>
        <dbReference type="Pfam" id="PF00534"/>
    </source>
</evidence>
<keyword evidence="4" id="KW-1185">Reference proteome</keyword>
<dbReference type="STRING" id="651182.TOL2_C36590"/>
<dbReference type="Pfam" id="PF13439">
    <property type="entry name" value="Glyco_transf_4"/>
    <property type="match status" value="1"/>
</dbReference>
<sequence length="368" mass="42227">MEAISKKKILITLPSLKNDPGGVAHYYRSVMPYLYESDNIGIKIFEIGSTQGKNKLFHQITDQIKFIKQIISMKPDLVHINPSLNFKSFIRDGLFVFWAKKQKIKVVVFFHGWEQKFEKKIHGVLLKFLNLTYKKADSFIVLASEFKAALNILKIKEKIYILTTAVNESLLKRFSIEKKIKRMKDDSTIHILFLSRLEKKKGVFETIDAFKLLLNKQYSITLSIAGDGSLTKEIVEYIDRLGLNNSIFMPGYVKGEEKIDIFEKHDIYCFPTYYGEGMPTSVLEAMAFGMSVVTRPVGGIKDFFKNGKMGYLCENTSPEIIAEMMEKIICDKKSMLNTAEYNYNYAKKHFIASVVAKKLLTIYGNCNL</sequence>
<evidence type="ECO:0000313" key="3">
    <source>
        <dbReference type="EMBL" id="CCK81815.1"/>
    </source>
</evidence>
<gene>
    <name evidence="3" type="ordered locus">TOL2_C36590</name>
</gene>
<dbReference type="KEGG" id="dto:TOL2_C36590"/>
<dbReference type="Pfam" id="PF00534">
    <property type="entry name" value="Glycos_transf_1"/>
    <property type="match status" value="1"/>
</dbReference>
<evidence type="ECO:0000313" key="4">
    <source>
        <dbReference type="Proteomes" id="UP000007347"/>
    </source>
</evidence>
<proteinExistence type="predicted"/>
<dbReference type="Gene3D" id="3.40.50.2000">
    <property type="entry name" value="Glycogen Phosphorylase B"/>
    <property type="match status" value="2"/>
</dbReference>
<evidence type="ECO:0000259" key="2">
    <source>
        <dbReference type="Pfam" id="PF13439"/>
    </source>
</evidence>
<reference evidence="3 4" key="1">
    <citation type="journal article" date="2013" name="Environ. Microbiol.">
        <title>Complete genome, catabolic sub-proteomes and key-metabolites of Desulfobacula toluolica Tol2, a marine, aromatic compound-degrading, sulfate-reducing bacterium.</title>
        <authorList>
            <person name="Wohlbrand L."/>
            <person name="Jacob J.H."/>
            <person name="Kube M."/>
            <person name="Mussmann M."/>
            <person name="Jarling R."/>
            <person name="Beck A."/>
            <person name="Amann R."/>
            <person name="Wilkes H."/>
            <person name="Reinhardt R."/>
            <person name="Rabus R."/>
        </authorList>
    </citation>
    <scope>NUCLEOTIDE SEQUENCE [LARGE SCALE GENOMIC DNA]</scope>
    <source>
        <strain evidence="4">DSM 7467 / Tol2</strain>
    </source>
</reference>
<dbReference type="EMBL" id="FO203503">
    <property type="protein sequence ID" value="CCK81815.1"/>
    <property type="molecule type" value="Genomic_DNA"/>
</dbReference>
<dbReference type="RefSeq" id="WP_014959000.1">
    <property type="nucleotide sequence ID" value="NC_018645.1"/>
</dbReference>
<dbReference type="AlphaFoldDB" id="K0NM99"/>
<dbReference type="HOGENOM" id="CLU_009583_14_0_7"/>
<name>K0NM99_DESTT</name>
<accession>K0NM99</accession>
<dbReference type="GO" id="GO:0016757">
    <property type="term" value="F:glycosyltransferase activity"/>
    <property type="evidence" value="ECO:0007669"/>
    <property type="project" value="InterPro"/>
</dbReference>
<dbReference type="PANTHER" id="PTHR45947">
    <property type="entry name" value="SULFOQUINOVOSYL TRANSFERASE SQD2"/>
    <property type="match status" value="1"/>
</dbReference>
<protein>
    <submittedName>
        <fullName evidence="3">Glycosyltransferase, family I</fullName>
    </submittedName>
</protein>
<dbReference type="InterPro" id="IPR001296">
    <property type="entry name" value="Glyco_trans_1"/>
</dbReference>
<keyword evidence="3" id="KW-0808">Transferase</keyword>
<dbReference type="PANTHER" id="PTHR45947:SF3">
    <property type="entry name" value="SULFOQUINOVOSYL TRANSFERASE SQD2"/>
    <property type="match status" value="1"/>
</dbReference>
<dbReference type="InterPro" id="IPR050194">
    <property type="entry name" value="Glycosyltransferase_grp1"/>
</dbReference>